<organism evidence="2 3">
    <name type="scientific">Devosia elaeis</name>
    <dbReference type="NCBI Taxonomy" id="1770058"/>
    <lineage>
        <taxon>Bacteria</taxon>
        <taxon>Pseudomonadati</taxon>
        <taxon>Pseudomonadota</taxon>
        <taxon>Alphaproteobacteria</taxon>
        <taxon>Hyphomicrobiales</taxon>
        <taxon>Devosiaceae</taxon>
        <taxon>Devosia</taxon>
    </lineage>
</organism>
<evidence type="ECO:0000313" key="2">
    <source>
        <dbReference type="EMBL" id="OAM79197.1"/>
    </source>
</evidence>
<sequence>MALLLAPGQMLHAAHRGMRPGRLRCGDWLVDEKTLSAAPNTIFRMAQIGGGSIASLPLEGRAGVGVLEVQRTRMVVAIADRPEPPPSFPPLKGEGGASPKPIARTGWTSRANCI</sequence>
<gene>
    <name evidence="2" type="ORF">A3840_03780</name>
</gene>
<reference evidence="2 3" key="1">
    <citation type="submission" date="2016-03" db="EMBL/GenBank/DDBJ databases">
        <title>Genome sequencing of Devosia sp. S37.</title>
        <authorList>
            <person name="Mohd Nor M."/>
        </authorList>
    </citation>
    <scope>NUCLEOTIDE SEQUENCE [LARGE SCALE GENOMIC DNA]</scope>
    <source>
        <strain evidence="2 3">S37</strain>
    </source>
</reference>
<comment type="caution">
    <text evidence="2">The sequence shown here is derived from an EMBL/GenBank/DDBJ whole genome shotgun (WGS) entry which is preliminary data.</text>
</comment>
<dbReference type="AlphaFoldDB" id="A0A178I2T0"/>
<proteinExistence type="predicted"/>
<dbReference type="EMBL" id="LVVY01000064">
    <property type="protein sequence ID" value="OAM79197.1"/>
    <property type="molecule type" value="Genomic_DNA"/>
</dbReference>
<feature type="region of interest" description="Disordered" evidence="1">
    <location>
        <begin position="80"/>
        <end position="114"/>
    </location>
</feature>
<dbReference type="Proteomes" id="UP000078389">
    <property type="component" value="Unassembled WGS sequence"/>
</dbReference>
<keyword evidence="3" id="KW-1185">Reference proteome</keyword>
<name>A0A178I2T0_9HYPH</name>
<dbReference type="STRING" id="1770058.A3840_03780"/>
<protein>
    <submittedName>
        <fullName evidence="2">Uncharacterized protein</fullName>
    </submittedName>
</protein>
<evidence type="ECO:0000313" key="3">
    <source>
        <dbReference type="Proteomes" id="UP000078389"/>
    </source>
</evidence>
<accession>A0A178I2T0</accession>
<evidence type="ECO:0000256" key="1">
    <source>
        <dbReference type="SAM" id="MobiDB-lite"/>
    </source>
</evidence>